<keyword evidence="3 7" id="KW-0812">Transmembrane</keyword>
<dbReference type="InterPro" id="IPR018614">
    <property type="entry name" value="KRTCAP2"/>
</dbReference>
<reference evidence="8" key="1">
    <citation type="submission" date="2022-01" db="EMBL/GenBank/DDBJ databases">
        <title>Genome Sequence Resource for Two Populations of Ditylenchus destructor, the Migratory Endoparasitic Phytonematode.</title>
        <authorList>
            <person name="Zhang H."/>
            <person name="Lin R."/>
            <person name="Xie B."/>
        </authorList>
    </citation>
    <scope>NUCLEOTIDE SEQUENCE</scope>
    <source>
        <strain evidence="8">BazhouSP</strain>
    </source>
</reference>
<keyword evidence="4 7" id="KW-1133">Transmembrane helix</keyword>
<dbReference type="Proteomes" id="UP001201812">
    <property type="component" value="Unassembled WGS sequence"/>
</dbReference>
<evidence type="ECO:0000256" key="4">
    <source>
        <dbReference type="ARBA" id="ARBA00022989"/>
    </source>
</evidence>
<dbReference type="GO" id="GO:0016020">
    <property type="term" value="C:membrane"/>
    <property type="evidence" value="ECO:0007669"/>
    <property type="project" value="UniProtKB-SubCell"/>
</dbReference>
<evidence type="ECO:0000256" key="1">
    <source>
        <dbReference type="ARBA" id="ARBA00004141"/>
    </source>
</evidence>
<evidence type="ECO:0000256" key="3">
    <source>
        <dbReference type="ARBA" id="ARBA00022692"/>
    </source>
</evidence>
<comment type="subcellular location">
    <subcellularLocation>
        <location evidence="1">Membrane</location>
        <topology evidence="1">Multi-pass membrane protein</topology>
    </subcellularLocation>
</comment>
<evidence type="ECO:0000313" key="8">
    <source>
        <dbReference type="EMBL" id="KAI1713601.1"/>
    </source>
</evidence>
<dbReference type="EMBL" id="JAKKPZ010000015">
    <property type="protein sequence ID" value="KAI1713601.1"/>
    <property type="molecule type" value="Genomic_DNA"/>
</dbReference>
<evidence type="ECO:0000256" key="5">
    <source>
        <dbReference type="ARBA" id="ARBA00023136"/>
    </source>
</evidence>
<keyword evidence="5 7" id="KW-0472">Membrane</keyword>
<accession>A0AAD4N1X7</accession>
<dbReference type="AlphaFoldDB" id="A0AAD4N1X7"/>
<feature type="region of interest" description="Disordered" evidence="6">
    <location>
        <begin position="94"/>
        <end position="113"/>
    </location>
</feature>
<dbReference type="PANTHER" id="PTHR32001">
    <property type="entry name" value="KERATINOCYTE-ASSOCIATED PROTEIN 2"/>
    <property type="match status" value="1"/>
</dbReference>
<feature type="transmembrane region" description="Helical" evidence="7">
    <location>
        <begin position="16"/>
        <end position="35"/>
    </location>
</feature>
<keyword evidence="9" id="KW-1185">Reference proteome</keyword>
<sequence length="113" mass="12037">MGQVFKEQLSATRQGTLVAGGLGSLVFTFTLTAISNFKMSNLGPNAKSGLFEASIALLVAIIASASIHRVAITICILFSGVQLFFINGISQTRYQPTPTVPAGHIQEGKRRNK</sequence>
<proteinExistence type="inferred from homology"/>
<evidence type="ECO:0000256" key="2">
    <source>
        <dbReference type="ARBA" id="ARBA00007279"/>
    </source>
</evidence>
<organism evidence="8 9">
    <name type="scientific">Ditylenchus destructor</name>
    <dbReference type="NCBI Taxonomy" id="166010"/>
    <lineage>
        <taxon>Eukaryota</taxon>
        <taxon>Metazoa</taxon>
        <taxon>Ecdysozoa</taxon>
        <taxon>Nematoda</taxon>
        <taxon>Chromadorea</taxon>
        <taxon>Rhabditida</taxon>
        <taxon>Tylenchina</taxon>
        <taxon>Tylenchomorpha</taxon>
        <taxon>Sphaerularioidea</taxon>
        <taxon>Anguinidae</taxon>
        <taxon>Anguininae</taxon>
        <taxon>Ditylenchus</taxon>
    </lineage>
</organism>
<feature type="transmembrane region" description="Helical" evidence="7">
    <location>
        <begin position="55"/>
        <end position="85"/>
    </location>
</feature>
<protein>
    <submittedName>
        <fullName evidence="8">Keratinocyte-associated protein 2 domain-containing protein</fullName>
    </submittedName>
</protein>
<evidence type="ECO:0000256" key="6">
    <source>
        <dbReference type="SAM" id="MobiDB-lite"/>
    </source>
</evidence>
<evidence type="ECO:0000256" key="7">
    <source>
        <dbReference type="SAM" id="Phobius"/>
    </source>
</evidence>
<evidence type="ECO:0000313" key="9">
    <source>
        <dbReference type="Proteomes" id="UP001201812"/>
    </source>
</evidence>
<comment type="similarity">
    <text evidence="2">Belongs to the KRTCAP2 family.</text>
</comment>
<dbReference type="PANTHER" id="PTHR32001:SF1">
    <property type="entry name" value="KERATINOCYTE-ASSOCIATED PROTEIN 2"/>
    <property type="match status" value="1"/>
</dbReference>
<gene>
    <name evidence="8" type="ORF">DdX_09121</name>
</gene>
<dbReference type="Pfam" id="PF09775">
    <property type="entry name" value="Keratin_assoc"/>
    <property type="match status" value="1"/>
</dbReference>
<comment type="caution">
    <text evidence="8">The sequence shown here is derived from an EMBL/GenBank/DDBJ whole genome shotgun (WGS) entry which is preliminary data.</text>
</comment>
<name>A0AAD4N1X7_9BILA</name>